<evidence type="ECO:0000313" key="3">
    <source>
        <dbReference type="Proteomes" id="UP000807469"/>
    </source>
</evidence>
<dbReference type="AlphaFoldDB" id="A0A9P6CYI3"/>
<name>A0A9P6CYI3_9AGAR</name>
<keyword evidence="3" id="KW-1185">Reference proteome</keyword>
<evidence type="ECO:0000313" key="2">
    <source>
        <dbReference type="EMBL" id="KAF9485301.1"/>
    </source>
</evidence>
<accession>A0A9P6CYI3</accession>
<comment type="caution">
    <text evidence="2">The sequence shown here is derived from an EMBL/GenBank/DDBJ whole genome shotgun (WGS) entry which is preliminary data.</text>
</comment>
<protein>
    <submittedName>
        <fullName evidence="2">Uncharacterized protein</fullName>
    </submittedName>
</protein>
<feature type="region of interest" description="Disordered" evidence="1">
    <location>
        <begin position="132"/>
        <end position="188"/>
    </location>
</feature>
<organism evidence="2 3">
    <name type="scientific">Pholiota conissans</name>
    <dbReference type="NCBI Taxonomy" id="109636"/>
    <lineage>
        <taxon>Eukaryota</taxon>
        <taxon>Fungi</taxon>
        <taxon>Dikarya</taxon>
        <taxon>Basidiomycota</taxon>
        <taxon>Agaricomycotina</taxon>
        <taxon>Agaricomycetes</taxon>
        <taxon>Agaricomycetidae</taxon>
        <taxon>Agaricales</taxon>
        <taxon>Agaricineae</taxon>
        <taxon>Strophariaceae</taxon>
        <taxon>Pholiota</taxon>
    </lineage>
</organism>
<sequence length="188" mass="20026">MDAATAKFALALPYALYPASPQLAALHASRTSAIPPHACPRCGSCLSLSTTVARGKQSSRAIIRSCSVCGEASSTTLGTGNVAAFPPRKRSSRRLHAPTPLSVTNPLPPEEATVLPTNTKTSIMKATLSVQVEPPKTPNDNPSSHRLNTKKKKSALQEMLQRNREKEKQRTSIDEARPGGLSAFLSTL</sequence>
<feature type="compositionally biased region" description="Basic residues" evidence="1">
    <location>
        <begin position="87"/>
        <end position="96"/>
    </location>
</feature>
<proteinExistence type="predicted"/>
<evidence type="ECO:0000256" key="1">
    <source>
        <dbReference type="SAM" id="MobiDB-lite"/>
    </source>
</evidence>
<feature type="region of interest" description="Disordered" evidence="1">
    <location>
        <begin position="86"/>
        <end position="109"/>
    </location>
</feature>
<dbReference type="EMBL" id="MU155136">
    <property type="protein sequence ID" value="KAF9485301.1"/>
    <property type="molecule type" value="Genomic_DNA"/>
</dbReference>
<gene>
    <name evidence="2" type="ORF">BDN70DRAFT_927556</name>
</gene>
<feature type="compositionally biased region" description="Basic and acidic residues" evidence="1">
    <location>
        <begin position="161"/>
        <end position="177"/>
    </location>
</feature>
<dbReference type="Proteomes" id="UP000807469">
    <property type="component" value="Unassembled WGS sequence"/>
</dbReference>
<reference evidence="2" key="1">
    <citation type="submission" date="2020-11" db="EMBL/GenBank/DDBJ databases">
        <authorList>
            <consortium name="DOE Joint Genome Institute"/>
            <person name="Ahrendt S."/>
            <person name="Riley R."/>
            <person name="Andreopoulos W."/>
            <person name="Labutti K."/>
            <person name="Pangilinan J."/>
            <person name="Ruiz-Duenas F.J."/>
            <person name="Barrasa J.M."/>
            <person name="Sanchez-Garcia M."/>
            <person name="Camarero S."/>
            <person name="Miyauchi S."/>
            <person name="Serrano A."/>
            <person name="Linde D."/>
            <person name="Babiker R."/>
            <person name="Drula E."/>
            <person name="Ayuso-Fernandez I."/>
            <person name="Pacheco R."/>
            <person name="Padilla G."/>
            <person name="Ferreira P."/>
            <person name="Barriuso J."/>
            <person name="Kellner H."/>
            <person name="Castanera R."/>
            <person name="Alfaro M."/>
            <person name="Ramirez L."/>
            <person name="Pisabarro A.G."/>
            <person name="Kuo A."/>
            <person name="Tritt A."/>
            <person name="Lipzen A."/>
            <person name="He G."/>
            <person name="Yan M."/>
            <person name="Ng V."/>
            <person name="Cullen D."/>
            <person name="Martin F."/>
            <person name="Rosso M.-N."/>
            <person name="Henrissat B."/>
            <person name="Hibbett D."/>
            <person name="Martinez A.T."/>
            <person name="Grigoriev I.V."/>
        </authorList>
    </citation>
    <scope>NUCLEOTIDE SEQUENCE</scope>
    <source>
        <strain evidence="2">CIRM-BRFM 674</strain>
    </source>
</reference>
<dbReference type="OrthoDB" id="2685617at2759"/>